<protein>
    <submittedName>
        <fullName evidence="1">Uncharacterized protein</fullName>
    </submittedName>
</protein>
<reference evidence="2" key="1">
    <citation type="submission" date="2014-09" db="EMBL/GenBank/DDBJ databases">
        <title>Vibrio variabilis JCM 19239. (C206) whole genome shotgun sequence.</title>
        <authorList>
            <person name="Sawabe T."/>
            <person name="Meirelles P."/>
            <person name="Nakanishi M."/>
            <person name="Sayaka M."/>
            <person name="Hattori M."/>
            <person name="Ohkuma M."/>
        </authorList>
    </citation>
    <scope>NUCLEOTIDE SEQUENCE [LARGE SCALE GENOMIC DNA]</scope>
    <source>
        <strain evidence="2">JCM 19239</strain>
    </source>
</reference>
<keyword evidence="2" id="KW-1185">Reference proteome</keyword>
<accession>A0ABQ0JIL0</accession>
<evidence type="ECO:0000313" key="2">
    <source>
        <dbReference type="Proteomes" id="UP000029223"/>
    </source>
</evidence>
<comment type="caution">
    <text evidence="1">The sequence shown here is derived from an EMBL/GenBank/DDBJ whole genome shotgun (WGS) entry which is preliminary data.</text>
</comment>
<name>A0ABQ0JIL0_9VIBR</name>
<sequence>MNLEETVCWLQRIADDITLQRPELLISVKGIDYSKIANE</sequence>
<organism evidence="1 2">
    <name type="scientific">Vibrio variabilis</name>
    <dbReference type="NCBI Taxonomy" id="990271"/>
    <lineage>
        <taxon>Bacteria</taxon>
        <taxon>Pseudomonadati</taxon>
        <taxon>Pseudomonadota</taxon>
        <taxon>Gammaproteobacteria</taxon>
        <taxon>Vibrionales</taxon>
        <taxon>Vibrionaceae</taxon>
        <taxon>Vibrio</taxon>
    </lineage>
</organism>
<proteinExistence type="predicted"/>
<evidence type="ECO:0000313" key="1">
    <source>
        <dbReference type="EMBL" id="GAL28584.1"/>
    </source>
</evidence>
<reference evidence="2" key="2">
    <citation type="submission" date="2014-09" db="EMBL/GenBank/DDBJ databases">
        <authorList>
            <consortium name="NBRP consortium"/>
            <person name="Sawabe T."/>
            <person name="Meirelles P."/>
            <person name="Nakanishi M."/>
            <person name="Sayaka M."/>
            <person name="Hattori M."/>
            <person name="Ohkuma M."/>
        </authorList>
    </citation>
    <scope>NUCLEOTIDE SEQUENCE [LARGE SCALE GENOMIC DNA]</scope>
    <source>
        <strain evidence="2">JCM 19239</strain>
    </source>
</reference>
<dbReference type="Proteomes" id="UP000029223">
    <property type="component" value="Unassembled WGS sequence"/>
</dbReference>
<gene>
    <name evidence="1" type="ORF">JCM19239_5767</name>
</gene>
<dbReference type="EMBL" id="BBMS01000046">
    <property type="protein sequence ID" value="GAL28584.1"/>
    <property type="molecule type" value="Genomic_DNA"/>
</dbReference>